<evidence type="ECO:0000313" key="3">
    <source>
        <dbReference type="EMBL" id="ETI51802.1"/>
    </source>
</evidence>
<gene>
    <name evidence="3" type="ORF">F443_04914</name>
</gene>
<accession>V9FN07</accession>
<dbReference type="Proteomes" id="UP000018721">
    <property type="component" value="Unassembled WGS sequence"/>
</dbReference>
<feature type="compositionally biased region" description="Acidic residues" evidence="2">
    <location>
        <begin position="232"/>
        <end position="243"/>
    </location>
</feature>
<feature type="coiled-coil region" evidence="1">
    <location>
        <begin position="187"/>
        <end position="214"/>
    </location>
</feature>
<evidence type="ECO:0000256" key="1">
    <source>
        <dbReference type="SAM" id="Coils"/>
    </source>
</evidence>
<feature type="compositionally biased region" description="Low complexity" evidence="2">
    <location>
        <begin position="27"/>
        <end position="37"/>
    </location>
</feature>
<organism evidence="3 4">
    <name type="scientific">Phytophthora nicotianae P1569</name>
    <dbReference type="NCBI Taxonomy" id="1317065"/>
    <lineage>
        <taxon>Eukaryota</taxon>
        <taxon>Sar</taxon>
        <taxon>Stramenopiles</taxon>
        <taxon>Oomycota</taxon>
        <taxon>Peronosporomycetes</taxon>
        <taxon>Peronosporales</taxon>
        <taxon>Peronosporaceae</taxon>
        <taxon>Phytophthora</taxon>
    </lineage>
</organism>
<feature type="region of interest" description="Disordered" evidence="2">
    <location>
        <begin position="1"/>
        <end position="50"/>
    </location>
</feature>
<dbReference type="eggNOG" id="ENOG502SM4R">
    <property type="taxonomic scope" value="Eukaryota"/>
</dbReference>
<reference evidence="3 4" key="1">
    <citation type="submission" date="2013-11" db="EMBL/GenBank/DDBJ databases">
        <title>The Genome Sequence of Phytophthora parasitica P1569.</title>
        <authorList>
            <consortium name="The Broad Institute Genomics Platform"/>
            <person name="Russ C."/>
            <person name="Tyler B."/>
            <person name="Panabieres F."/>
            <person name="Shan W."/>
            <person name="Tripathy S."/>
            <person name="Grunwald N."/>
            <person name="Machado M."/>
            <person name="Johnson C.S."/>
            <person name="Arredondo F."/>
            <person name="Hong C."/>
            <person name="Coffey M."/>
            <person name="Young S.K."/>
            <person name="Zeng Q."/>
            <person name="Gargeya S."/>
            <person name="Fitzgerald M."/>
            <person name="Abouelleil A."/>
            <person name="Alvarado L."/>
            <person name="Chapman S.B."/>
            <person name="Gainer-Dewar J."/>
            <person name="Goldberg J."/>
            <person name="Griggs A."/>
            <person name="Gujja S."/>
            <person name="Hansen M."/>
            <person name="Howarth C."/>
            <person name="Imamovic A."/>
            <person name="Ireland A."/>
            <person name="Larimer J."/>
            <person name="McCowan C."/>
            <person name="Murphy C."/>
            <person name="Pearson M."/>
            <person name="Poon T.W."/>
            <person name="Priest M."/>
            <person name="Roberts A."/>
            <person name="Saif S."/>
            <person name="Shea T."/>
            <person name="Sykes S."/>
            <person name="Wortman J."/>
            <person name="Nusbaum C."/>
            <person name="Birren B."/>
        </authorList>
    </citation>
    <scope>NUCLEOTIDE SEQUENCE [LARGE SCALE GENOMIC DNA]</scope>
    <source>
        <strain evidence="3 4">P1569</strain>
    </source>
</reference>
<feature type="region of interest" description="Disordered" evidence="2">
    <location>
        <begin position="222"/>
        <end position="243"/>
    </location>
</feature>
<feature type="compositionally biased region" description="Polar residues" evidence="2">
    <location>
        <begin position="7"/>
        <end position="26"/>
    </location>
</feature>
<dbReference type="HOGENOM" id="CLU_037820_0_0_1"/>
<comment type="caution">
    <text evidence="3">The sequence shown here is derived from an EMBL/GenBank/DDBJ whole genome shotgun (WGS) entry which is preliminary data.</text>
</comment>
<evidence type="ECO:0000313" key="4">
    <source>
        <dbReference type="Proteomes" id="UP000018721"/>
    </source>
</evidence>
<dbReference type="AlphaFoldDB" id="V9FN07"/>
<dbReference type="EMBL" id="ANIZ01000882">
    <property type="protein sequence ID" value="ETI51802.1"/>
    <property type="molecule type" value="Genomic_DNA"/>
</dbReference>
<protein>
    <submittedName>
        <fullName evidence="3">Uncharacterized protein</fullName>
    </submittedName>
</protein>
<keyword evidence="1" id="KW-0175">Coiled coil</keyword>
<sequence length="476" mass="54056">MPPSLMLSPQPQDDASTSLASSFSKTPSSPLLAKPALGLPPRPTTASVNPAKAAATITRARTQSLPNAGEQLMGKDSPWMQQAVDRGLFRRFEEVSNEVARLRRIQNIDVFSSEAGDVAEPHPELAQVQTELSRARRRSVRIREDQKHMIQQLESQQDRGMIKKYLAMATGSAGHQKRKTEELKKKLGHHMAEAVRADAELQRLERRSSSLVDDWKRRSSFSSSRSYSVQPEGEEDVEMSESCTQEDDVYFDDEDDMDVDERLEQLEREKQRLLGLLLRTLRLPDALQMHTNVAMYASEVQSCESIKKQIDRATGLYHQALQLLRMAMATVVSSQYSGSVKEFANGPFALTVEAGQLMEAANIGIQPEARRRYRQFARELQNLRLPKFPQVVSDFVRRARTNFDPRSALAQEAVRRLPACETTMVMTHKIVIEKLEQLDRWKRTVEQDQTYAQTSQRRLETHLQQRLAVLARSVSV</sequence>
<name>V9FN07_PHYNI</name>
<evidence type="ECO:0000256" key="2">
    <source>
        <dbReference type="SAM" id="MobiDB-lite"/>
    </source>
</evidence>
<keyword evidence="4" id="KW-1185">Reference proteome</keyword>
<proteinExistence type="predicted"/>